<dbReference type="GO" id="GO:0007399">
    <property type="term" value="P:nervous system development"/>
    <property type="evidence" value="ECO:0007669"/>
    <property type="project" value="TreeGrafter"/>
</dbReference>
<proteinExistence type="inferred from homology"/>
<dbReference type="InterPro" id="IPR001478">
    <property type="entry name" value="PDZ"/>
</dbReference>
<protein>
    <recommendedName>
        <fullName evidence="4">Protein inturned</fullName>
    </recommendedName>
    <alternativeName>
        <fullName evidence="8">Inturned planar cell polarity effector homolog</fullName>
    </alternativeName>
</protein>
<sequence>MEEQQILLPSKIDNTDDCSCEEWSDSSSCSSYYSDSDSSIPEWESSISSTGELLFIDCDPVVSHTNVHTEKENLNFSKENSARHSTRSKFLKLLRRRDSKRRSKRYVKSQDASTNPDTNKVKFQDHEEGEIREVILNIDQRNRKLGRRATLVESILGLTVSTLSDGCRIMVAGFIPDSEAAKQKNIKIGDWLKCVNDIELTYQNLNSVLEQVSSENEVVLRLQRVAGIEVTKNPPINELSNQSNFVQQLVNSKADEINIISSILCEHSVGVLYINTESISETGPEFEGILYCYPRPFEKNLLCSSRGVFITLNHLLHEITQCKPQVTSFLWNNRLSHVAYTSFGNKLLLFMLPDNRASIKEILLENKEITRMLEFMYQTIDGCFESDLFKEQLDHFFSRFFTRLLCSGLWPKAEQSVELFNITSKAQQQGPQQFEDVLSVAHSLILPDEAQMQIDSALTELESSDYREWNEEPLDCQRLFTFLGSALYHSGYLLASHLVHGDLIDIHIFCRQQGLFHLSRTEPVRTLVLWREVFPLSCNRNIENQSNSTVVPEGRRYLLVVGSGKDILAALMEAGGCTEPAEDNMGPDAFYVEEAQATLAHLQDIGISNLADHWIANNPGLQVAIPEIPIKRKTDFLGTISFSKTSYNTKETASPIQKKQEVTSILKRRTPDQSTLSSASSFYSLADDNSEIHSEDSLSQGGYSERSESDEPVLGRRATREKRNYMESDEESDIEDYRDGSYSNSSYDITELRQSLLAETADIKPQYLTAGNENVLFHYVQLDTIEGILLCPPENQYNSKTLENVLSNFRKCALQIHGVFQNTLRFKQMLSQDMAKSVINKSLIAIKEYGVLFECTATDEPSRKYGKLTYWVIGRLFYVPHPRELYICYQDTIPQNIIEIAFKLGISD</sequence>
<dbReference type="EMBL" id="VTPC01000803">
    <property type="protein sequence ID" value="KAF2904276.1"/>
    <property type="molecule type" value="Genomic_DNA"/>
</dbReference>
<evidence type="ECO:0000259" key="10">
    <source>
        <dbReference type="PROSITE" id="PS50106"/>
    </source>
</evidence>
<evidence type="ECO:0000256" key="8">
    <source>
        <dbReference type="ARBA" id="ARBA00032633"/>
    </source>
</evidence>
<dbReference type="InterPro" id="IPR043988">
    <property type="entry name" value="CCZ1/INTU_longin_2"/>
</dbReference>
<comment type="similarity">
    <text evidence="3">Belongs to the inturned family.</text>
</comment>
<feature type="compositionally biased region" description="Basic residues" evidence="9">
    <location>
        <begin position="98"/>
        <end position="107"/>
    </location>
</feature>
<evidence type="ECO:0000256" key="3">
    <source>
        <dbReference type="ARBA" id="ARBA00010034"/>
    </source>
</evidence>
<dbReference type="GO" id="GO:0005929">
    <property type="term" value="C:cilium"/>
    <property type="evidence" value="ECO:0007669"/>
    <property type="project" value="TreeGrafter"/>
</dbReference>
<feature type="region of interest" description="Disordered" evidence="9">
    <location>
        <begin position="690"/>
        <end position="740"/>
    </location>
</feature>
<feature type="region of interest" description="Disordered" evidence="9">
    <location>
        <begin position="98"/>
        <end position="120"/>
    </location>
</feature>
<dbReference type="InterPro" id="IPR043987">
    <property type="entry name" value="CCZ1/INTU/HSP4_longin_1"/>
</dbReference>
<dbReference type="Pfam" id="PF19033">
    <property type="entry name" value="Intu_longin_3"/>
    <property type="match status" value="1"/>
</dbReference>
<comment type="subcellular location">
    <subcellularLocation>
        <location evidence="2">Cell surface</location>
    </subcellularLocation>
    <subcellularLocation>
        <location evidence="1">Cytoplasm</location>
        <location evidence="1">Cytoskeleton</location>
        <location evidence="1">Cilium basal body</location>
    </subcellularLocation>
</comment>
<evidence type="ECO:0000256" key="5">
    <source>
        <dbReference type="ARBA" id="ARBA00022473"/>
    </source>
</evidence>
<reference evidence="11" key="1">
    <citation type="submission" date="2019-08" db="EMBL/GenBank/DDBJ databases">
        <title>The genome of the North American firefly Photinus pyralis.</title>
        <authorList>
            <consortium name="Photinus pyralis genome working group"/>
            <person name="Fallon T.R."/>
            <person name="Sander Lower S.E."/>
            <person name="Weng J.-K."/>
        </authorList>
    </citation>
    <scope>NUCLEOTIDE SEQUENCE</scope>
    <source>
        <strain evidence="11">TRF0915ILg1</strain>
        <tissue evidence="11">Whole body</tissue>
    </source>
</reference>
<dbReference type="OrthoDB" id="10263272at2759"/>
<dbReference type="InterPro" id="IPR036034">
    <property type="entry name" value="PDZ_sf"/>
</dbReference>
<evidence type="ECO:0000313" key="11">
    <source>
        <dbReference type="EMBL" id="KAF2904276.1"/>
    </source>
</evidence>
<organism evidence="11 12">
    <name type="scientific">Ignelater luminosus</name>
    <name type="common">Cucubano</name>
    <name type="synonym">Pyrophorus luminosus</name>
    <dbReference type="NCBI Taxonomy" id="2038154"/>
    <lineage>
        <taxon>Eukaryota</taxon>
        <taxon>Metazoa</taxon>
        <taxon>Ecdysozoa</taxon>
        <taxon>Arthropoda</taxon>
        <taxon>Hexapoda</taxon>
        <taxon>Insecta</taxon>
        <taxon>Pterygota</taxon>
        <taxon>Neoptera</taxon>
        <taxon>Endopterygota</taxon>
        <taxon>Coleoptera</taxon>
        <taxon>Polyphaga</taxon>
        <taxon>Elateriformia</taxon>
        <taxon>Elateroidea</taxon>
        <taxon>Elateridae</taxon>
        <taxon>Agrypninae</taxon>
        <taxon>Pyrophorini</taxon>
        <taxon>Ignelater</taxon>
    </lineage>
</organism>
<keyword evidence="6" id="KW-0963">Cytoplasm</keyword>
<evidence type="ECO:0000313" key="12">
    <source>
        <dbReference type="Proteomes" id="UP000801492"/>
    </source>
</evidence>
<keyword evidence="5" id="KW-0217">Developmental protein</keyword>
<accession>A0A8K0GLT8</accession>
<feature type="compositionally biased region" description="Polar residues" evidence="9">
    <location>
        <begin position="648"/>
        <end position="657"/>
    </location>
</feature>
<gene>
    <name evidence="11" type="ORF">ILUMI_01895</name>
</gene>
<dbReference type="PANTHER" id="PTHR21082">
    <property type="entry name" value="PROTEIN INTURNED"/>
    <property type="match status" value="1"/>
</dbReference>
<feature type="domain" description="PDZ" evidence="10">
    <location>
        <begin position="133"/>
        <end position="224"/>
    </location>
</feature>
<evidence type="ECO:0000256" key="1">
    <source>
        <dbReference type="ARBA" id="ARBA00004120"/>
    </source>
</evidence>
<evidence type="ECO:0000256" key="9">
    <source>
        <dbReference type="SAM" id="MobiDB-lite"/>
    </source>
</evidence>
<dbReference type="GO" id="GO:0005737">
    <property type="term" value="C:cytoplasm"/>
    <property type="evidence" value="ECO:0007669"/>
    <property type="project" value="TreeGrafter"/>
</dbReference>
<name>A0A8K0GLT8_IGNLU</name>
<dbReference type="SUPFAM" id="SSF50156">
    <property type="entry name" value="PDZ domain-like"/>
    <property type="match status" value="1"/>
</dbReference>
<dbReference type="Pfam" id="PF19031">
    <property type="entry name" value="Intu_longin_1"/>
    <property type="match status" value="1"/>
</dbReference>
<dbReference type="PROSITE" id="PS50106">
    <property type="entry name" value="PDZ"/>
    <property type="match status" value="1"/>
</dbReference>
<dbReference type="GO" id="GO:0060271">
    <property type="term" value="P:cilium assembly"/>
    <property type="evidence" value="ECO:0007669"/>
    <property type="project" value="InterPro"/>
</dbReference>
<dbReference type="GO" id="GO:0001736">
    <property type="term" value="P:establishment of planar polarity"/>
    <property type="evidence" value="ECO:0007669"/>
    <property type="project" value="InterPro"/>
</dbReference>
<dbReference type="InterPro" id="IPR043989">
    <property type="entry name" value="CCZ1/INTU/HSP4_longin_3"/>
</dbReference>
<dbReference type="AlphaFoldDB" id="A0A8K0GLT8"/>
<dbReference type="GO" id="GO:0016192">
    <property type="term" value="P:vesicle-mediated transport"/>
    <property type="evidence" value="ECO:0007669"/>
    <property type="project" value="InterPro"/>
</dbReference>
<dbReference type="Pfam" id="PF19032">
    <property type="entry name" value="Intu_longin_2"/>
    <property type="match status" value="1"/>
</dbReference>
<dbReference type="PANTHER" id="PTHR21082:SF4">
    <property type="entry name" value="PROTEIN INTURNED"/>
    <property type="match status" value="1"/>
</dbReference>
<keyword evidence="7" id="KW-0970">Cilium biogenesis/degradation</keyword>
<feature type="region of interest" description="Disordered" evidence="9">
    <location>
        <begin position="648"/>
        <end position="678"/>
    </location>
</feature>
<dbReference type="Gene3D" id="2.30.42.10">
    <property type="match status" value="1"/>
</dbReference>
<evidence type="ECO:0000256" key="6">
    <source>
        <dbReference type="ARBA" id="ARBA00022490"/>
    </source>
</evidence>
<feature type="compositionally biased region" description="Acidic residues" evidence="9">
    <location>
        <begin position="727"/>
        <end position="736"/>
    </location>
</feature>
<dbReference type="Proteomes" id="UP000801492">
    <property type="component" value="Unassembled WGS sequence"/>
</dbReference>
<keyword evidence="12" id="KW-1185">Reference proteome</keyword>
<dbReference type="GO" id="GO:0009986">
    <property type="term" value="C:cell surface"/>
    <property type="evidence" value="ECO:0007669"/>
    <property type="project" value="UniProtKB-SubCell"/>
</dbReference>
<evidence type="ECO:0000256" key="4">
    <source>
        <dbReference type="ARBA" id="ARBA00015639"/>
    </source>
</evidence>
<dbReference type="InterPro" id="IPR039151">
    <property type="entry name" value="INTU"/>
</dbReference>
<evidence type="ECO:0000256" key="7">
    <source>
        <dbReference type="ARBA" id="ARBA00022794"/>
    </source>
</evidence>
<comment type="caution">
    <text evidence="11">The sequence shown here is derived from an EMBL/GenBank/DDBJ whole genome shotgun (WGS) entry which is preliminary data.</text>
</comment>
<evidence type="ECO:0000256" key="2">
    <source>
        <dbReference type="ARBA" id="ARBA00004241"/>
    </source>
</evidence>